<reference evidence="4" key="1">
    <citation type="submission" date="2020-09" db="EMBL/GenBank/DDBJ databases">
        <title>Pelagicoccus enzymogenes sp. nov. with an EPS production, isolated from marine sediment.</title>
        <authorList>
            <person name="Feng X."/>
        </authorList>
    </citation>
    <scope>NUCLEOTIDE SEQUENCE</scope>
    <source>
        <strain evidence="4">NFK12</strain>
    </source>
</reference>
<dbReference type="InterPro" id="IPR016181">
    <property type="entry name" value="Acyl_CoA_acyltransferase"/>
</dbReference>
<keyword evidence="2" id="KW-0012">Acyltransferase</keyword>
<evidence type="ECO:0000256" key="1">
    <source>
        <dbReference type="ARBA" id="ARBA00022679"/>
    </source>
</evidence>
<accession>A0A927FBC4</accession>
<proteinExistence type="predicted"/>
<keyword evidence="1" id="KW-0808">Transferase</keyword>
<dbReference type="InterPro" id="IPR050832">
    <property type="entry name" value="Bact_Acetyltransf"/>
</dbReference>
<sequence>MITIRKAERADIPSLAYLLGLLFEQEKEFSADFVRQKIGLEMIVSDPAVGELLVAERPDKGVVGMVSLLYTVSTAIGGRVALLEDMVVRPDERGRGCGSSLVEAAMNLARERHCKRITLLTDFDDLAAEKFYQKHGFKLSPMVPLRQLLD</sequence>
<evidence type="ECO:0000313" key="5">
    <source>
        <dbReference type="Proteomes" id="UP000622317"/>
    </source>
</evidence>
<evidence type="ECO:0000256" key="2">
    <source>
        <dbReference type="ARBA" id="ARBA00023315"/>
    </source>
</evidence>
<evidence type="ECO:0000313" key="4">
    <source>
        <dbReference type="EMBL" id="MBD5780318.1"/>
    </source>
</evidence>
<organism evidence="4 5">
    <name type="scientific">Pelagicoccus enzymogenes</name>
    <dbReference type="NCBI Taxonomy" id="2773457"/>
    <lineage>
        <taxon>Bacteria</taxon>
        <taxon>Pseudomonadati</taxon>
        <taxon>Verrucomicrobiota</taxon>
        <taxon>Opitutia</taxon>
        <taxon>Puniceicoccales</taxon>
        <taxon>Pelagicoccaceae</taxon>
        <taxon>Pelagicoccus</taxon>
    </lineage>
</organism>
<dbReference type="CDD" id="cd04301">
    <property type="entry name" value="NAT_SF"/>
    <property type="match status" value="1"/>
</dbReference>
<dbReference type="SUPFAM" id="SSF55729">
    <property type="entry name" value="Acyl-CoA N-acyltransferases (Nat)"/>
    <property type="match status" value="1"/>
</dbReference>
<gene>
    <name evidence="4" type="ORF">IEN85_12515</name>
</gene>
<name>A0A927FBC4_9BACT</name>
<dbReference type="AlphaFoldDB" id="A0A927FBC4"/>
<evidence type="ECO:0000259" key="3">
    <source>
        <dbReference type="PROSITE" id="PS51186"/>
    </source>
</evidence>
<dbReference type="Gene3D" id="3.40.630.30">
    <property type="match status" value="1"/>
</dbReference>
<dbReference type="EMBL" id="JACYFG010000036">
    <property type="protein sequence ID" value="MBD5780318.1"/>
    <property type="molecule type" value="Genomic_DNA"/>
</dbReference>
<feature type="domain" description="N-acetyltransferase" evidence="3">
    <location>
        <begin position="2"/>
        <end position="150"/>
    </location>
</feature>
<dbReference type="RefSeq" id="WP_191617428.1">
    <property type="nucleotide sequence ID" value="NZ_JACYFG010000036.1"/>
</dbReference>
<dbReference type="GO" id="GO:0016747">
    <property type="term" value="F:acyltransferase activity, transferring groups other than amino-acyl groups"/>
    <property type="evidence" value="ECO:0007669"/>
    <property type="project" value="InterPro"/>
</dbReference>
<dbReference type="Proteomes" id="UP000622317">
    <property type="component" value="Unassembled WGS sequence"/>
</dbReference>
<dbReference type="InterPro" id="IPR000182">
    <property type="entry name" value="GNAT_dom"/>
</dbReference>
<protein>
    <submittedName>
        <fullName evidence="4">GNAT family N-acetyltransferase</fullName>
    </submittedName>
</protein>
<dbReference type="PANTHER" id="PTHR43877">
    <property type="entry name" value="AMINOALKYLPHOSPHONATE N-ACETYLTRANSFERASE-RELATED-RELATED"/>
    <property type="match status" value="1"/>
</dbReference>
<keyword evidence="5" id="KW-1185">Reference proteome</keyword>
<dbReference type="PROSITE" id="PS51186">
    <property type="entry name" value="GNAT"/>
    <property type="match status" value="1"/>
</dbReference>
<dbReference type="Pfam" id="PF00583">
    <property type="entry name" value="Acetyltransf_1"/>
    <property type="match status" value="1"/>
</dbReference>
<comment type="caution">
    <text evidence="4">The sequence shown here is derived from an EMBL/GenBank/DDBJ whole genome shotgun (WGS) entry which is preliminary data.</text>
</comment>